<sequence length="81" mass="8622">MDLSMLSSGMLAQTPAAIPPAGVEPNLVNPETKGPIVITVGTPLLAIMLLFVGVRFYNKAIVRRKLTIDDSVTVGKFGTHM</sequence>
<dbReference type="EMBL" id="CADEHS020000008">
    <property type="protein sequence ID" value="CAG9944857.1"/>
    <property type="molecule type" value="Genomic_DNA"/>
</dbReference>
<evidence type="ECO:0000313" key="1">
    <source>
        <dbReference type="EMBL" id="CAG9944857.1"/>
    </source>
</evidence>
<keyword evidence="2" id="KW-1185">Reference proteome</keyword>
<reference evidence="1" key="2">
    <citation type="submission" date="2021-10" db="EMBL/GenBank/DDBJ databases">
        <authorList>
            <person name="Piombo E."/>
        </authorList>
    </citation>
    <scope>NUCLEOTIDE SEQUENCE</scope>
</reference>
<reference evidence="1" key="1">
    <citation type="submission" date="2020-04" db="EMBL/GenBank/DDBJ databases">
        <authorList>
            <person name="Broberg M."/>
        </authorList>
    </citation>
    <scope>NUCLEOTIDE SEQUENCE</scope>
</reference>
<proteinExistence type="predicted"/>
<accession>A0ACA9TWE4</accession>
<gene>
    <name evidence="1" type="ORF">CRV2_00010950</name>
</gene>
<protein>
    <submittedName>
        <fullName evidence="1">Uncharacterized protein</fullName>
    </submittedName>
</protein>
<name>A0ACA9TWE4_BIOOC</name>
<dbReference type="Proteomes" id="UP000836387">
    <property type="component" value="Unassembled WGS sequence"/>
</dbReference>
<organism evidence="1 2">
    <name type="scientific">Clonostachys rosea f. rosea IK726</name>
    <dbReference type="NCBI Taxonomy" id="1349383"/>
    <lineage>
        <taxon>Eukaryota</taxon>
        <taxon>Fungi</taxon>
        <taxon>Dikarya</taxon>
        <taxon>Ascomycota</taxon>
        <taxon>Pezizomycotina</taxon>
        <taxon>Sordariomycetes</taxon>
        <taxon>Hypocreomycetidae</taxon>
        <taxon>Hypocreales</taxon>
        <taxon>Bionectriaceae</taxon>
        <taxon>Clonostachys</taxon>
    </lineage>
</organism>
<evidence type="ECO:0000313" key="2">
    <source>
        <dbReference type="Proteomes" id="UP000836387"/>
    </source>
</evidence>
<comment type="caution">
    <text evidence="1">The sequence shown here is derived from an EMBL/GenBank/DDBJ whole genome shotgun (WGS) entry which is preliminary data.</text>
</comment>